<dbReference type="SUPFAM" id="SSF54427">
    <property type="entry name" value="NTF2-like"/>
    <property type="match status" value="1"/>
</dbReference>
<organism evidence="4 5">
    <name type="scientific">Xanthomonas theicola</name>
    <dbReference type="NCBI Taxonomy" id="56464"/>
    <lineage>
        <taxon>Bacteria</taxon>
        <taxon>Pseudomonadati</taxon>
        <taxon>Pseudomonadota</taxon>
        <taxon>Gammaproteobacteria</taxon>
        <taxon>Lysobacterales</taxon>
        <taxon>Lysobacteraceae</taxon>
        <taxon>Xanthomonas</taxon>
    </lineage>
</organism>
<dbReference type="NCBIfam" id="TIGR02957">
    <property type="entry name" value="SigX4"/>
    <property type="match status" value="1"/>
</dbReference>
<feature type="domain" description="RNA polymerase sigma-70 region 2" evidence="2">
    <location>
        <begin position="7"/>
        <end position="70"/>
    </location>
</feature>
<proteinExistence type="predicted"/>
<dbReference type="OrthoDB" id="3211555at2"/>
<evidence type="ECO:0000313" key="5">
    <source>
        <dbReference type="Proteomes" id="UP000239898"/>
    </source>
</evidence>
<evidence type="ECO:0000256" key="1">
    <source>
        <dbReference type="ARBA" id="ARBA00011344"/>
    </source>
</evidence>
<sequence>MHPDPTFESQRPRLFGLAYRLLGSRSDAEEVVQDAWLRWQAGDRAAIRDPQAWLATVATRLGLDRLRAARSARVHYTGPWLPEPLEIAEEADPAERHARAEQVSVAFLALLERLGPDERAAFLLKEAFDYDYAQIASLLGHAQANCRQLVHRARKRLKAERPRFAVAPERHRQLLERFMHAAHSGERAAIVALLDANARLLSDGGGKVAASLRPLLGAERIARLYWAVARRSLGLQVRIGSVNGEPAILRFQGGRLHSATLVVIARDRIIEVLTLMNPDKLPALAGPRSPAPVGA</sequence>
<comment type="subunit">
    <text evidence="1">Interacts transiently with the RNA polymerase catalytic core formed by RpoA, RpoB, RpoC and RpoZ (2 alpha, 1 beta, 1 beta' and 1 omega subunit) to form the RNA polymerase holoenzyme that can initiate transcription.</text>
</comment>
<dbReference type="SUPFAM" id="SSF88946">
    <property type="entry name" value="Sigma2 domain of RNA polymerase sigma factors"/>
    <property type="match status" value="1"/>
</dbReference>
<dbReference type="GO" id="GO:0016987">
    <property type="term" value="F:sigma factor activity"/>
    <property type="evidence" value="ECO:0007669"/>
    <property type="project" value="InterPro"/>
</dbReference>
<dbReference type="NCBIfam" id="NF007214">
    <property type="entry name" value="PRK09636.1"/>
    <property type="match status" value="1"/>
</dbReference>
<dbReference type="Proteomes" id="UP000239898">
    <property type="component" value="Unassembled WGS sequence"/>
</dbReference>
<dbReference type="PANTHER" id="PTHR30173:SF36">
    <property type="entry name" value="ECF RNA POLYMERASE SIGMA FACTOR SIGJ"/>
    <property type="match status" value="1"/>
</dbReference>
<dbReference type="Pfam" id="PF04542">
    <property type="entry name" value="Sigma70_r2"/>
    <property type="match status" value="1"/>
</dbReference>
<dbReference type="Gene3D" id="1.10.1740.10">
    <property type="match status" value="1"/>
</dbReference>
<accession>A0A2S6ZGH5</accession>
<dbReference type="InterPro" id="IPR032710">
    <property type="entry name" value="NTF2-like_dom_sf"/>
</dbReference>
<dbReference type="Gene3D" id="1.10.10.10">
    <property type="entry name" value="Winged helix-like DNA-binding domain superfamily/Winged helix DNA-binding domain"/>
    <property type="match status" value="1"/>
</dbReference>
<keyword evidence="5" id="KW-1185">Reference proteome</keyword>
<dbReference type="InterPro" id="IPR013249">
    <property type="entry name" value="RNA_pol_sigma70_r4_t2"/>
</dbReference>
<dbReference type="SUPFAM" id="SSF88659">
    <property type="entry name" value="Sigma3 and sigma4 domains of RNA polymerase sigma factors"/>
    <property type="match status" value="1"/>
</dbReference>
<dbReference type="RefSeq" id="WP_128419943.1">
    <property type="nucleotide sequence ID" value="NZ_CP049017.1"/>
</dbReference>
<dbReference type="Pfam" id="PF08281">
    <property type="entry name" value="Sigma70_r4_2"/>
    <property type="match status" value="1"/>
</dbReference>
<comment type="caution">
    <text evidence="4">The sequence shown here is derived from an EMBL/GenBank/DDBJ whole genome shotgun (WGS) entry which is preliminary data.</text>
</comment>
<dbReference type="GO" id="GO:0003677">
    <property type="term" value="F:DNA binding"/>
    <property type="evidence" value="ECO:0007669"/>
    <property type="project" value="InterPro"/>
</dbReference>
<gene>
    <name evidence="4" type="ORF">XthCFBP4691_07910</name>
</gene>
<reference evidence="4 5" key="1">
    <citation type="submission" date="2016-08" db="EMBL/GenBank/DDBJ databases">
        <title>Evolution of the type three secretion system and type three effector repertoires in Xanthomonas.</title>
        <authorList>
            <person name="Merda D."/>
            <person name="Briand M."/>
            <person name="Bosis E."/>
            <person name="Rousseau C."/>
            <person name="Portier P."/>
            <person name="Jacques M.-A."/>
            <person name="Fischer-Le Saux M."/>
        </authorList>
    </citation>
    <scope>NUCLEOTIDE SEQUENCE [LARGE SCALE GENOMIC DNA]</scope>
    <source>
        <strain evidence="4 5">CFBP 4691</strain>
    </source>
</reference>
<dbReference type="GO" id="GO:0006352">
    <property type="term" value="P:DNA-templated transcription initiation"/>
    <property type="evidence" value="ECO:0007669"/>
    <property type="project" value="InterPro"/>
</dbReference>
<dbReference type="InterPro" id="IPR013324">
    <property type="entry name" value="RNA_pol_sigma_r3/r4-like"/>
</dbReference>
<dbReference type="AlphaFoldDB" id="A0A2S6ZGH5"/>
<evidence type="ECO:0000259" key="3">
    <source>
        <dbReference type="Pfam" id="PF08281"/>
    </source>
</evidence>
<dbReference type="PANTHER" id="PTHR30173">
    <property type="entry name" value="SIGMA 19 FACTOR"/>
    <property type="match status" value="1"/>
</dbReference>
<dbReference type="EMBL" id="MIGX01000028">
    <property type="protein sequence ID" value="PPT91353.1"/>
    <property type="molecule type" value="Genomic_DNA"/>
</dbReference>
<dbReference type="InterPro" id="IPR007627">
    <property type="entry name" value="RNA_pol_sigma70_r2"/>
</dbReference>
<dbReference type="InterPro" id="IPR052704">
    <property type="entry name" value="ECF_Sigma-70_Domain"/>
</dbReference>
<dbReference type="InterPro" id="IPR013325">
    <property type="entry name" value="RNA_pol_sigma_r2"/>
</dbReference>
<dbReference type="InterPro" id="IPR036388">
    <property type="entry name" value="WH-like_DNA-bd_sf"/>
</dbReference>
<protein>
    <submittedName>
        <fullName evidence="4">RNA polymerase subunit sigma-24</fullName>
    </submittedName>
</protein>
<dbReference type="InterPro" id="IPR014284">
    <property type="entry name" value="RNA_pol_sigma-70_dom"/>
</dbReference>
<evidence type="ECO:0000259" key="2">
    <source>
        <dbReference type="Pfam" id="PF04542"/>
    </source>
</evidence>
<dbReference type="InterPro" id="IPR014303">
    <property type="entry name" value="RNA_pol_sigma-70_ECF"/>
</dbReference>
<evidence type="ECO:0000313" key="4">
    <source>
        <dbReference type="EMBL" id="PPT91353.1"/>
    </source>
</evidence>
<name>A0A2S6ZGH5_9XANT</name>
<feature type="domain" description="RNA polymerase sigma factor 70 region 4 type 2" evidence="3">
    <location>
        <begin position="106"/>
        <end position="157"/>
    </location>
</feature>
<dbReference type="NCBIfam" id="TIGR02937">
    <property type="entry name" value="sigma70-ECF"/>
    <property type="match status" value="1"/>
</dbReference>